<gene>
    <name evidence="2" type="ORF">TvY486_0022360</name>
</gene>
<feature type="region of interest" description="Disordered" evidence="1">
    <location>
        <begin position="249"/>
        <end position="279"/>
    </location>
</feature>
<dbReference type="VEuPathDB" id="TriTrypDB:TvY486_0022360"/>
<sequence length="302" mass="33269">MLRSSSFARPPCAGRLLCAVAVVPTATPRGRRQCQRGPTEAAHGFGETGQGGHASDEASRPRCLWATVCPRRRKGDDARKPRPRRGRRNEESRCTRDQESWTLARRRAGDRDTSAGTGSSGAQRAPHAAARDDAGTRRRGAADCIDLTRERLDTRCIAQRRTNAQHRERSLRRRKCQPPASARVAVRRERGERRRGARTECRRGAGPPEENNHACRPALARCARRRKETVNQKDRNEKNSALVVAVPARAGAKDTTTDGDGGDGRAAKRSFKRTRPTVARAALGVGNRCLPARAQRGNRTRA</sequence>
<dbReference type="Proteomes" id="UP000009027">
    <property type="component" value="Unassembled WGS sequence"/>
</dbReference>
<protein>
    <submittedName>
        <fullName evidence="2">Uncharacterized protein</fullName>
    </submittedName>
</protein>
<feature type="compositionally biased region" description="Basic and acidic residues" evidence="1">
    <location>
        <begin position="88"/>
        <end position="99"/>
    </location>
</feature>
<evidence type="ECO:0000313" key="2">
    <source>
        <dbReference type="EMBL" id="CCD19538.1"/>
    </source>
</evidence>
<evidence type="ECO:0000256" key="1">
    <source>
        <dbReference type="SAM" id="MobiDB-lite"/>
    </source>
</evidence>
<proteinExistence type="predicted"/>
<keyword evidence="3" id="KW-1185">Reference proteome</keyword>
<reference evidence="2 3" key="1">
    <citation type="journal article" date="2012" name="Proc. Natl. Acad. Sci. U.S.A.">
        <title>Antigenic diversity is generated by distinct evolutionary mechanisms in African trypanosome species.</title>
        <authorList>
            <person name="Jackson A.P."/>
            <person name="Berry A."/>
            <person name="Aslett M."/>
            <person name="Allison H.C."/>
            <person name="Burton P."/>
            <person name="Vavrova-Anderson J."/>
            <person name="Brown R."/>
            <person name="Browne H."/>
            <person name="Corton N."/>
            <person name="Hauser H."/>
            <person name="Gamble J."/>
            <person name="Gilderthorp R."/>
            <person name="Marcello L."/>
            <person name="McQuillan J."/>
            <person name="Otto T.D."/>
            <person name="Quail M.A."/>
            <person name="Sanders M.J."/>
            <person name="van Tonder A."/>
            <person name="Ginger M.L."/>
            <person name="Field M.C."/>
            <person name="Barry J.D."/>
            <person name="Hertz-Fowler C."/>
            <person name="Berriman M."/>
        </authorList>
    </citation>
    <scope>NUCLEOTIDE SEQUENCE</scope>
    <source>
        <strain evidence="2 3">Y486</strain>
    </source>
</reference>
<dbReference type="AlphaFoldDB" id="F9WPR1"/>
<organism evidence="2 3">
    <name type="scientific">Trypanosoma vivax (strain Y486)</name>
    <dbReference type="NCBI Taxonomy" id="1055687"/>
    <lineage>
        <taxon>Eukaryota</taxon>
        <taxon>Discoba</taxon>
        <taxon>Euglenozoa</taxon>
        <taxon>Kinetoplastea</taxon>
        <taxon>Metakinetoplastina</taxon>
        <taxon>Trypanosomatida</taxon>
        <taxon>Trypanosomatidae</taxon>
        <taxon>Trypanosoma</taxon>
        <taxon>Duttonella</taxon>
    </lineage>
</organism>
<name>F9WPR1_TRYVY</name>
<feature type="compositionally biased region" description="Basic and acidic residues" evidence="1">
    <location>
        <begin position="251"/>
        <end position="266"/>
    </location>
</feature>
<accession>F9WPR1</accession>
<feature type="compositionally biased region" description="Basic and acidic residues" evidence="1">
    <location>
        <begin position="186"/>
        <end position="203"/>
    </location>
</feature>
<feature type="region of interest" description="Disordered" evidence="1">
    <location>
        <begin position="73"/>
        <end position="139"/>
    </location>
</feature>
<feature type="region of interest" description="Disordered" evidence="1">
    <location>
        <begin position="164"/>
        <end position="213"/>
    </location>
</feature>
<feature type="region of interest" description="Disordered" evidence="1">
    <location>
        <begin position="28"/>
        <end position="59"/>
    </location>
</feature>
<dbReference type="EMBL" id="CAEX01003624">
    <property type="protein sequence ID" value="CCD19538.1"/>
    <property type="molecule type" value="Genomic_DNA"/>
</dbReference>
<evidence type="ECO:0000313" key="3">
    <source>
        <dbReference type="Proteomes" id="UP000009027"/>
    </source>
</evidence>